<comment type="caution">
    <text evidence="1">The sequence shown here is derived from an EMBL/GenBank/DDBJ whole genome shotgun (WGS) entry which is preliminary data.</text>
</comment>
<accession>A0A0F9DCK3</accession>
<protein>
    <submittedName>
        <fullName evidence="1">Uncharacterized protein</fullName>
    </submittedName>
</protein>
<proteinExistence type="predicted"/>
<evidence type="ECO:0000313" key="1">
    <source>
        <dbReference type="EMBL" id="KKL15521.1"/>
    </source>
</evidence>
<name>A0A0F9DCK3_9ZZZZ</name>
<dbReference type="EMBL" id="LAZR01040034">
    <property type="protein sequence ID" value="KKL15521.1"/>
    <property type="molecule type" value="Genomic_DNA"/>
</dbReference>
<organism evidence="1">
    <name type="scientific">marine sediment metagenome</name>
    <dbReference type="NCBI Taxonomy" id="412755"/>
    <lineage>
        <taxon>unclassified sequences</taxon>
        <taxon>metagenomes</taxon>
        <taxon>ecological metagenomes</taxon>
    </lineage>
</organism>
<gene>
    <name evidence="1" type="ORF">LCGC14_2504740</name>
</gene>
<dbReference type="AlphaFoldDB" id="A0A0F9DCK3"/>
<reference evidence="1" key="1">
    <citation type="journal article" date="2015" name="Nature">
        <title>Complex archaea that bridge the gap between prokaryotes and eukaryotes.</title>
        <authorList>
            <person name="Spang A."/>
            <person name="Saw J.H."/>
            <person name="Jorgensen S.L."/>
            <person name="Zaremba-Niedzwiedzka K."/>
            <person name="Martijn J."/>
            <person name="Lind A.E."/>
            <person name="van Eijk R."/>
            <person name="Schleper C."/>
            <person name="Guy L."/>
            <person name="Ettema T.J."/>
        </authorList>
    </citation>
    <scope>NUCLEOTIDE SEQUENCE</scope>
</reference>
<sequence>MAIGIKSRNFSPTKCEDTFEKSGFGWAPGQEKNFKGMRINKIKLGKGVSLAFGDCKLCSKFTGKVKIAGQHCNLPENEHCEK</sequence>